<dbReference type="SUPFAM" id="SSF140453">
    <property type="entry name" value="EsxAB dimer-like"/>
    <property type="match status" value="1"/>
</dbReference>
<evidence type="ECO:0000313" key="2">
    <source>
        <dbReference type="Proteomes" id="UP001550628"/>
    </source>
</evidence>
<name>A0ABV2WIY4_9NOCA</name>
<comment type="caution">
    <text evidence="1">The sequence shown here is derived from an EMBL/GenBank/DDBJ whole genome shotgun (WGS) entry which is preliminary data.</text>
</comment>
<protein>
    <submittedName>
        <fullName evidence="1">WXG100 family type VII secretion target</fullName>
    </submittedName>
</protein>
<dbReference type="InterPro" id="IPR010310">
    <property type="entry name" value="T7SS_ESAT-6-like"/>
</dbReference>
<sequence>MVEAGGGQDPSTIIVVPEEVRAVGQFVADIARDLRSGLEAANTDVDALLADGWTGDRSDEFFGGWTALRDGGLKILQALDGMAEQLGVQSDTYEATDTATSQQFPSLNL</sequence>
<proteinExistence type="predicted"/>
<reference evidence="1 2" key="1">
    <citation type="submission" date="2024-06" db="EMBL/GenBank/DDBJ databases">
        <title>The Natural Products Discovery Center: Release of the First 8490 Sequenced Strains for Exploring Actinobacteria Biosynthetic Diversity.</title>
        <authorList>
            <person name="Kalkreuter E."/>
            <person name="Kautsar S.A."/>
            <person name="Yang D."/>
            <person name="Bader C.D."/>
            <person name="Teijaro C.N."/>
            <person name="Fluegel L."/>
            <person name="Davis C.M."/>
            <person name="Simpson J.R."/>
            <person name="Lauterbach L."/>
            <person name="Steele A.D."/>
            <person name="Gui C."/>
            <person name="Meng S."/>
            <person name="Li G."/>
            <person name="Viehrig K."/>
            <person name="Ye F."/>
            <person name="Su P."/>
            <person name="Kiefer A.F."/>
            <person name="Nichols A."/>
            <person name="Cepeda A.J."/>
            <person name="Yan W."/>
            <person name="Fan B."/>
            <person name="Jiang Y."/>
            <person name="Adhikari A."/>
            <person name="Zheng C.-J."/>
            <person name="Schuster L."/>
            <person name="Cowan T.M."/>
            <person name="Smanski M.J."/>
            <person name="Chevrette M.G."/>
            <person name="De Carvalho L.P.S."/>
            <person name="Shen B."/>
        </authorList>
    </citation>
    <scope>NUCLEOTIDE SEQUENCE [LARGE SCALE GENOMIC DNA]</scope>
    <source>
        <strain evidence="1 2">NPDC019708</strain>
    </source>
</reference>
<accession>A0ABV2WIY4</accession>
<keyword evidence="2" id="KW-1185">Reference proteome</keyword>
<dbReference type="EMBL" id="JBEYBF010000002">
    <property type="protein sequence ID" value="MEU1950845.1"/>
    <property type="molecule type" value="Genomic_DNA"/>
</dbReference>
<dbReference type="RefSeq" id="WP_356958530.1">
    <property type="nucleotide sequence ID" value="NZ_JBEYBD010000013.1"/>
</dbReference>
<dbReference type="Gene3D" id="1.10.287.1060">
    <property type="entry name" value="ESAT-6-like"/>
    <property type="match status" value="1"/>
</dbReference>
<organism evidence="1 2">
    <name type="scientific">Nocardia rhamnosiphila</name>
    <dbReference type="NCBI Taxonomy" id="426716"/>
    <lineage>
        <taxon>Bacteria</taxon>
        <taxon>Bacillati</taxon>
        <taxon>Actinomycetota</taxon>
        <taxon>Actinomycetes</taxon>
        <taxon>Mycobacteriales</taxon>
        <taxon>Nocardiaceae</taxon>
        <taxon>Nocardia</taxon>
    </lineage>
</organism>
<evidence type="ECO:0000313" key="1">
    <source>
        <dbReference type="EMBL" id="MEU1950845.1"/>
    </source>
</evidence>
<gene>
    <name evidence="1" type="ORF">ABZ510_03210</name>
</gene>
<dbReference type="Proteomes" id="UP001550628">
    <property type="component" value="Unassembled WGS sequence"/>
</dbReference>
<dbReference type="InterPro" id="IPR036689">
    <property type="entry name" value="ESAT-6-like_sf"/>
</dbReference>
<dbReference type="Pfam" id="PF06013">
    <property type="entry name" value="WXG100"/>
    <property type="match status" value="1"/>
</dbReference>